<dbReference type="GO" id="GO:0005886">
    <property type="term" value="C:plasma membrane"/>
    <property type="evidence" value="ECO:0007669"/>
    <property type="project" value="UniProtKB-SubCell"/>
</dbReference>
<keyword evidence="2" id="KW-0813">Transport</keyword>
<evidence type="ECO:0000256" key="10">
    <source>
        <dbReference type="SAM" id="MobiDB-lite"/>
    </source>
</evidence>
<dbReference type="InterPro" id="IPR011527">
    <property type="entry name" value="ABC1_TM_dom"/>
</dbReference>
<gene>
    <name evidence="14" type="ORF">GCM10010123_07980</name>
</gene>
<dbReference type="AlphaFoldDB" id="A0A8J3B7X3"/>
<keyword evidence="8 11" id="KW-1133">Transmembrane helix</keyword>
<protein>
    <submittedName>
        <fullName evidence="14">Multidrug ABC transporter permease</fullName>
    </submittedName>
</protein>
<accession>A0A8J3B7X3</accession>
<proteinExistence type="predicted"/>
<evidence type="ECO:0000256" key="11">
    <source>
        <dbReference type="SAM" id="Phobius"/>
    </source>
</evidence>
<dbReference type="InterPro" id="IPR039421">
    <property type="entry name" value="Type_1_exporter"/>
</dbReference>
<dbReference type="Gene3D" id="3.40.50.300">
    <property type="entry name" value="P-loop containing nucleotide triphosphate hydrolases"/>
    <property type="match status" value="1"/>
</dbReference>
<reference evidence="14" key="2">
    <citation type="submission" date="2020-09" db="EMBL/GenBank/DDBJ databases">
        <authorList>
            <person name="Sun Q."/>
            <person name="Ohkuma M."/>
        </authorList>
    </citation>
    <scope>NUCLEOTIDE SEQUENCE</scope>
    <source>
        <strain evidence="14">JCM 3090</strain>
    </source>
</reference>
<dbReference type="PANTHER" id="PTHR24221">
    <property type="entry name" value="ATP-BINDING CASSETTE SUB-FAMILY B"/>
    <property type="match status" value="1"/>
</dbReference>
<evidence type="ECO:0000256" key="6">
    <source>
        <dbReference type="ARBA" id="ARBA00022741"/>
    </source>
</evidence>
<evidence type="ECO:0000256" key="4">
    <source>
        <dbReference type="ARBA" id="ARBA00022519"/>
    </source>
</evidence>
<dbReference type="GO" id="GO:0005524">
    <property type="term" value="F:ATP binding"/>
    <property type="evidence" value="ECO:0007669"/>
    <property type="project" value="UniProtKB-KW"/>
</dbReference>
<feature type="transmembrane region" description="Helical" evidence="11">
    <location>
        <begin position="275"/>
        <end position="298"/>
    </location>
</feature>
<evidence type="ECO:0000256" key="2">
    <source>
        <dbReference type="ARBA" id="ARBA00022448"/>
    </source>
</evidence>
<feature type="compositionally biased region" description="Pro residues" evidence="10">
    <location>
        <begin position="1"/>
        <end position="24"/>
    </location>
</feature>
<dbReference type="Gene3D" id="1.20.1560.10">
    <property type="entry name" value="ABC transporter type 1, transmembrane domain"/>
    <property type="match status" value="1"/>
</dbReference>
<comment type="subcellular location">
    <subcellularLocation>
        <location evidence="1">Cell membrane</location>
        <topology evidence="1">Multi-pass membrane protein</topology>
    </subcellularLocation>
</comment>
<dbReference type="GO" id="GO:0016887">
    <property type="term" value="F:ATP hydrolysis activity"/>
    <property type="evidence" value="ECO:0007669"/>
    <property type="project" value="InterPro"/>
</dbReference>
<evidence type="ECO:0000256" key="9">
    <source>
        <dbReference type="ARBA" id="ARBA00023136"/>
    </source>
</evidence>
<dbReference type="PANTHER" id="PTHR24221:SF654">
    <property type="entry name" value="ATP-BINDING CASSETTE SUB-FAMILY B MEMBER 6"/>
    <property type="match status" value="1"/>
</dbReference>
<dbReference type="Pfam" id="PF00664">
    <property type="entry name" value="ABC_membrane"/>
    <property type="match status" value="1"/>
</dbReference>
<dbReference type="InterPro" id="IPR003439">
    <property type="entry name" value="ABC_transporter-like_ATP-bd"/>
</dbReference>
<keyword evidence="9 11" id="KW-0472">Membrane</keyword>
<evidence type="ECO:0000259" key="12">
    <source>
        <dbReference type="PROSITE" id="PS50893"/>
    </source>
</evidence>
<organism evidence="14 15">
    <name type="scientific">Pilimelia anulata</name>
    <dbReference type="NCBI Taxonomy" id="53371"/>
    <lineage>
        <taxon>Bacteria</taxon>
        <taxon>Bacillati</taxon>
        <taxon>Actinomycetota</taxon>
        <taxon>Actinomycetes</taxon>
        <taxon>Micromonosporales</taxon>
        <taxon>Micromonosporaceae</taxon>
        <taxon>Pilimelia</taxon>
    </lineage>
</organism>
<evidence type="ECO:0000256" key="1">
    <source>
        <dbReference type="ARBA" id="ARBA00004651"/>
    </source>
</evidence>
<evidence type="ECO:0000256" key="3">
    <source>
        <dbReference type="ARBA" id="ARBA00022475"/>
    </source>
</evidence>
<keyword evidence="6" id="KW-0547">Nucleotide-binding</keyword>
<dbReference type="SUPFAM" id="SSF52540">
    <property type="entry name" value="P-loop containing nucleoside triphosphate hydrolases"/>
    <property type="match status" value="1"/>
</dbReference>
<dbReference type="PROSITE" id="PS50893">
    <property type="entry name" value="ABC_TRANSPORTER_2"/>
    <property type="match status" value="1"/>
</dbReference>
<feature type="region of interest" description="Disordered" evidence="10">
    <location>
        <begin position="622"/>
        <end position="649"/>
    </location>
</feature>
<evidence type="ECO:0000256" key="8">
    <source>
        <dbReference type="ARBA" id="ARBA00022989"/>
    </source>
</evidence>
<dbReference type="GO" id="GO:0140359">
    <property type="term" value="F:ABC-type transporter activity"/>
    <property type="evidence" value="ECO:0007669"/>
    <property type="project" value="InterPro"/>
</dbReference>
<keyword evidence="15" id="KW-1185">Reference proteome</keyword>
<sequence length="649" mass="65051">MTASPPPADPSPTDPLPTTDPPPTADLLPTADGRAAGRAVGRLLRAHRRLAAGALLALVAGTGVYLLAAPLLGRIVDLVAGGGDPGRLTGYVVALLGVAAGQGLLGAWGLSLVARLGESMLAGLRERFVARALYLPMDRLERAGSGDLTARVTEDVRVVATAVREAFPELTRAVLTIALTMVSLGVLDWRFLAAALLAAPVQVLTVRWYTGRAVPLYAAQRVAAGARQHQLLDTVGGAATVRAFRLHDRHLARVDERSRAALDLALRAVRLQTRFWFRLNTAEFVGLTAVLLAGFWLVGAGEVTLGAATAAALYFHGLFNPITTALGLADEAQSAAASLARLVGVADLPPPAGRAPAGAAAGPRAAAPGAAAGADGPGAAGSGGSAAGAGAVRVAGVGYAYVAGHPVLAGVDLDVAPGETVALVGASGAGKSTLAKLIAGVHGPTAGTVAVGGVDPAADPGRAVVLVTQEVHVFAGTLADDLRLADPAADDDALLGALAAVGALGWASALPDGLGTVVGDGGHELTATQAQQVALARLALADPPVAVLDEATAEAGSAGARELEAAADTVLAGRTAVVVAHRLSQAAAADRIVVLDAGAVVESGTHDALLSADGAYARLWGTWSGQRTPPPTGDGRPFSPGYDRWDPDH</sequence>
<feature type="region of interest" description="Disordered" evidence="10">
    <location>
        <begin position="1"/>
        <end position="31"/>
    </location>
</feature>
<dbReference type="PROSITE" id="PS50929">
    <property type="entry name" value="ABC_TM1F"/>
    <property type="match status" value="1"/>
</dbReference>
<keyword evidence="3" id="KW-1003">Cell membrane</keyword>
<feature type="domain" description="ABC transmembrane type-1" evidence="13">
    <location>
        <begin position="52"/>
        <end position="334"/>
    </location>
</feature>
<keyword evidence="4" id="KW-0997">Cell inner membrane</keyword>
<dbReference type="InterPro" id="IPR027417">
    <property type="entry name" value="P-loop_NTPase"/>
</dbReference>
<dbReference type="GO" id="GO:0034040">
    <property type="term" value="F:ATPase-coupled lipid transmembrane transporter activity"/>
    <property type="evidence" value="ECO:0007669"/>
    <property type="project" value="TreeGrafter"/>
</dbReference>
<keyword evidence="5 11" id="KW-0812">Transmembrane</keyword>
<feature type="transmembrane region" description="Helical" evidence="11">
    <location>
        <begin position="50"/>
        <end position="68"/>
    </location>
</feature>
<feature type="transmembrane region" description="Helical" evidence="11">
    <location>
        <begin position="88"/>
        <end position="110"/>
    </location>
</feature>
<dbReference type="Pfam" id="PF00005">
    <property type="entry name" value="ABC_tran"/>
    <property type="match status" value="1"/>
</dbReference>
<reference evidence="14" key="1">
    <citation type="journal article" date="2014" name="Int. J. Syst. Evol. Microbiol.">
        <title>Complete genome sequence of Corynebacterium casei LMG S-19264T (=DSM 44701T), isolated from a smear-ripened cheese.</title>
        <authorList>
            <consortium name="US DOE Joint Genome Institute (JGI-PGF)"/>
            <person name="Walter F."/>
            <person name="Albersmeier A."/>
            <person name="Kalinowski J."/>
            <person name="Ruckert C."/>
        </authorList>
    </citation>
    <scope>NUCLEOTIDE SEQUENCE</scope>
    <source>
        <strain evidence="14">JCM 3090</strain>
    </source>
</reference>
<dbReference type="Proteomes" id="UP000649739">
    <property type="component" value="Unassembled WGS sequence"/>
</dbReference>
<evidence type="ECO:0000256" key="7">
    <source>
        <dbReference type="ARBA" id="ARBA00022840"/>
    </source>
</evidence>
<dbReference type="EMBL" id="BMQB01000001">
    <property type="protein sequence ID" value="GGJ80452.1"/>
    <property type="molecule type" value="Genomic_DNA"/>
</dbReference>
<name>A0A8J3B7X3_9ACTN</name>
<dbReference type="FunFam" id="3.40.50.300:FF:001001">
    <property type="entry name" value="Multidrug ABC transporter ATP-binding protein"/>
    <property type="match status" value="1"/>
</dbReference>
<dbReference type="CDD" id="cd07346">
    <property type="entry name" value="ABC_6TM_exporters"/>
    <property type="match status" value="1"/>
</dbReference>
<keyword evidence="7" id="KW-0067">ATP-binding</keyword>
<dbReference type="InterPro" id="IPR036640">
    <property type="entry name" value="ABC1_TM_sf"/>
</dbReference>
<dbReference type="RefSeq" id="WP_268244815.1">
    <property type="nucleotide sequence ID" value="NZ_BMQB01000001.1"/>
</dbReference>
<evidence type="ECO:0000313" key="14">
    <source>
        <dbReference type="EMBL" id="GGJ80452.1"/>
    </source>
</evidence>
<feature type="domain" description="ABC transporter" evidence="12">
    <location>
        <begin position="392"/>
        <end position="622"/>
    </location>
</feature>
<dbReference type="SMART" id="SM00382">
    <property type="entry name" value="AAA"/>
    <property type="match status" value="1"/>
</dbReference>
<comment type="caution">
    <text evidence="14">The sequence shown here is derived from an EMBL/GenBank/DDBJ whole genome shotgun (WGS) entry which is preliminary data.</text>
</comment>
<evidence type="ECO:0000259" key="13">
    <source>
        <dbReference type="PROSITE" id="PS50929"/>
    </source>
</evidence>
<dbReference type="InterPro" id="IPR003593">
    <property type="entry name" value="AAA+_ATPase"/>
</dbReference>
<dbReference type="SUPFAM" id="SSF90123">
    <property type="entry name" value="ABC transporter transmembrane region"/>
    <property type="match status" value="1"/>
</dbReference>
<evidence type="ECO:0000256" key="5">
    <source>
        <dbReference type="ARBA" id="ARBA00022692"/>
    </source>
</evidence>
<evidence type="ECO:0000313" key="15">
    <source>
        <dbReference type="Proteomes" id="UP000649739"/>
    </source>
</evidence>